<sequence length="106" mass="12224">MSNYCYYQIVHSNTRFKLDLYRTVATTSHTVCTHWSQVFMPVQLLSSTDQLCCPNVNILARIGRLAQCNTTTTHKTDVKWKQFRVQSDECDAGGLFKSISLYHPFL</sequence>
<proteinExistence type="evidence at transcript level"/>
<name>I4DSD6_PAPPL</name>
<accession>I4DSD6</accession>
<evidence type="ECO:0000313" key="1">
    <source>
        <dbReference type="EMBL" id="BAM20826.1"/>
    </source>
</evidence>
<dbReference type="AlphaFoldDB" id="I4DSD6"/>
<dbReference type="EMBL" id="AK405627">
    <property type="protein sequence ID" value="BAM20826.1"/>
    <property type="molecule type" value="mRNA"/>
</dbReference>
<protein>
    <submittedName>
        <fullName evidence="1">Uncharacterized protein</fullName>
    </submittedName>
</protein>
<organism evidence="1">
    <name type="scientific">Papilio polytes</name>
    <name type="common">Common mormon</name>
    <name type="synonym">Swallowtail butterfly</name>
    <dbReference type="NCBI Taxonomy" id="76194"/>
    <lineage>
        <taxon>Eukaryota</taxon>
        <taxon>Metazoa</taxon>
        <taxon>Ecdysozoa</taxon>
        <taxon>Arthropoda</taxon>
        <taxon>Hexapoda</taxon>
        <taxon>Insecta</taxon>
        <taxon>Pterygota</taxon>
        <taxon>Neoptera</taxon>
        <taxon>Endopterygota</taxon>
        <taxon>Lepidoptera</taxon>
        <taxon>Glossata</taxon>
        <taxon>Ditrysia</taxon>
        <taxon>Papilionoidea</taxon>
        <taxon>Papilionidae</taxon>
        <taxon>Papilioninae</taxon>
        <taxon>Papilio</taxon>
    </lineage>
</organism>
<reference evidence="1" key="1">
    <citation type="journal article" date="2012" name="BMC Biol.">
        <title>Comprehensive microarray-based analysis for stage-specific larval camouflage pattern-associated genes in the swallowtail butterfly, Papilio xuthus.</title>
        <authorList>
            <person name="Futahashi R."/>
            <person name="Shirataki H."/>
            <person name="Narita T."/>
            <person name="Mita K."/>
            <person name="Fujiwara H."/>
        </authorList>
    </citation>
    <scope>NUCLEOTIDE SEQUENCE</scope>
    <source>
        <tissue evidence="1">Epidermis</tissue>
    </source>
</reference>